<dbReference type="GO" id="GO:0005385">
    <property type="term" value="F:zinc ion transmembrane transporter activity"/>
    <property type="evidence" value="ECO:0007669"/>
    <property type="project" value="TreeGrafter"/>
</dbReference>
<dbReference type="InterPro" id="IPR003689">
    <property type="entry name" value="ZIP"/>
</dbReference>
<evidence type="ECO:0000256" key="1">
    <source>
        <dbReference type="ARBA" id="ARBA00004651"/>
    </source>
</evidence>
<evidence type="ECO:0000256" key="2">
    <source>
        <dbReference type="ARBA" id="ARBA00006939"/>
    </source>
</evidence>
<dbReference type="Pfam" id="PF02535">
    <property type="entry name" value="Zip"/>
    <property type="match status" value="1"/>
</dbReference>
<name>A0A1W1VD42_DESTI</name>
<feature type="transmembrane region" description="Helical" evidence="8">
    <location>
        <begin position="32"/>
        <end position="50"/>
    </location>
</feature>
<organism evidence="9 10">
    <name type="scientific">Desulfonispora thiosulfatigenes DSM 11270</name>
    <dbReference type="NCBI Taxonomy" id="656914"/>
    <lineage>
        <taxon>Bacteria</taxon>
        <taxon>Bacillati</taxon>
        <taxon>Bacillota</taxon>
        <taxon>Clostridia</taxon>
        <taxon>Eubacteriales</taxon>
        <taxon>Peptococcaceae</taxon>
        <taxon>Desulfonispora</taxon>
    </lineage>
</organism>
<evidence type="ECO:0000313" key="9">
    <source>
        <dbReference type="EMBL" id="SMB91357.1"/>
    </source>
</evidence>
<evidence type="ECO:0000256" key="3">
    <source>
        <dbReference type="ARBA" id="ARBA00022475"/>
    </source>
</evidence>
<dbReference type="PANTHER" id="PTHR11040">
    <property type="entry name" value="ZINC/IRON TRANSPORTER"/>
    <property type="match status" value="1"/>
</dbReference>
<evidence type="ECO:0000256" key="4">
    <source>
        <dbReference type="ARBA" id="ARBA00022692"/>
    </source>
</evidence>
<accession>A0A1W1VD42</accession>
<keyword evidence="3" id="KW-1003">Cell membrane</keyword>
<comment type="subcellular location">
    <subcellularLocation>
        <location evidence="1">Cell membrane</location>
        <topology evidence="1">Multi-pass membrane protein</topology>
    </subcellularLocation>
</comment>
<reference evidence="9 10" key="1">
    <citation type="submission" date="2017-04" db="EMBL/GenBank/DDBJ databases">
        <authorList>
            <person name="Afonso C.L."/>
            <person name="Miller P.J."/>
            <person name="Scott M.A."/>
            <person name="Spackman E."/>
            <person name="Goraichik I."/>
            <person name="Dimitrov K.M."/>
            <person name="Suarez D.L."/>
            <person name="Swayne D.E."/>
        </authorList>
    </citation>
    <scope>NUCLEOTIDE SEQUENCE [LARGE SCALE GENOMIC DNA]</scope>
    <source>
        <strain evidence="9 10">DSM 11270</strain>
    </source>
</reference>
<keyword evidence="7 8" id="KW-0472">Membrane</keyword>
<feature type="transmembrane region" description="Helical" evidence="8">
    <location>
        <begin position="56"/>
        <end position="79"/>
    </location>
</feature>
<evidence type="ECO:0000256" key="5">
    <source>
        <dbReference type="ARBA" id="ARBA00022833"/>
    </source>
</evidence>
<feature type="transmembrane region" description="Helical" evidence="8">
    <location>
        <begin position="165"/>
        <end position="187"/>
    </location>
</feature>
<dbReference type="RefSeq" id="WP_084053313.1">
    <property type="nucleotide sequence ID" value="NZ_FWWT01000018.1"/>
</dbReference>
<dbReference type="EMBL" id="FWWT01000018">
    <property type="protein sequence ID" value="SMB91357.1"/>
    <property type="molecule type" value="Genomic_DNA"/>
</dbReference>
<feature type="transmembrane region" description="Helical" evidence="8">
    <location>
        <begin position="222"/>
        <end position="242"/>
    </location>
</feature>
<feature type="transmembrane region" description="Helical" evidence="8">
    <location>
        <begin position="120"/>
        <end position="145"/>
    </location>
</feature>
<evidence type="ECO:0000313" key="10">
    <source>
        <dbReference type="Proteomes" id="UP000192731"/>
    </source>
</evidence>
<protein>
    <submittedName>
        <fullName evidence="9">Zinc transporter, ZIP family</fullName>
    </submittedName>
</protein>
<dbReference type="Proteomes" id="UP000192731">
    <property type="component" value="Unassembled WGS sequence"/>
</dbReference>
<keyword evidence="6 8" id="KW-1133">Transmembrane helix</keyword>
<feature type="transmembrane region" description="Helical" evidence="8">
    <location>
        <begin position="99"/>
        <end position="114"/>
    </location>
</feature>
<keyword evidence="5" id="KW-0862">Zinc</keyword>
<dbReference type="OrthoDB" id="9787346at2"/>
<evidence type="ECO:0000256" key="6">
    <source>
        <dbReference type="ARBA" id="ARBA00022989"/>
    </source>
</evidence>
<evidence type="ECO:0000256" key="8">
    <source>
        <dbReference type="SAM" id="Phobius"/>
    </source>
</evidence>
<dbReference type="STRING" id="656914.SAMN00017405_2285"/>
<dbReference type="PANTHER" id="PTHR11040:SF211">
    <property type="entry name" value="ZINC TRANSPORTER ZIP11"/>
    <property type="match status" value="1"/>
</dbReference>
<proteinExistence type="inferred from homology"/>
<keyword evidence="10" id="KW-1185">Reference proteome</keyword>
<gene>
    <name evidence="9" type="ORF">SAMN00017405_2285</name>
</gene>
<feature type="transmembrane region" description="Helical" evidence="8">
    <location>
        <begin position="193"/>
        <end position="210"/>
    </location>
</feature>
<feature type="transmembrane region" description="Helical" evidence="8">
    <location>
        <begin position="6"/>
        <end position="25"/>
    </location>
</feature>
<keyword evidence="4 8" id="KW-0812">Transmembrane</keyword>
<dbReference type="AlphaFoldDB" id="A0A1W1VD42"/>
<dbReference type="GO" id="GO:0005886">
    <property type="term" value="C:plasma membrane"/>
    <property type="evidence" value="ECO:0007669"/>
    <property type="project" value="UniProtKB-SubCell"/>
</dbReference>
<sequence>MNSIIFNGFVAGIATLIGSFFVLALGTPSHKFFSFMLGLATGVMLTVTIVDLVPSAYYVSNLTITLTGFLLGLLLLALLDKLITNFPPIKRIINKKEGYFLKMGYLIAIGIALHDLPEGIAIAVGYSATDNLGLIIVLAIGIHNIPEGMATTVPLKIAGMKNRNILLIIFLISLVTPLGAYLGLVLVSISPKLIGLLLALAGGAMTFIVSSELWPEASKYNLAFSYFGAILGILIIIASTILI</sequence>
<comment type="similarity">
    <text evidence="2">Belongs to the ZIP transporter (TC 2.A.5) family.</text>
</comment>
<evidence type="ECO:0000256" key="7">
    <source>
        <dbReference type="ARBA" id="ARBA00023136"/>
    </source>
</evidence>